<name>A0A2N9EUZ1_FAGSY</name>
<proteinExistence type="predicted"/>
<dbReference type="PANTHER" id="PTHR38522">
    <property type="entry name" value="PLASMA MEMBRANE-ASSOCIATED CATION-BINDING PROTEIN 1"/>
    <property type="match status" value="1"/>
</dbReference>
<dbReference type="PANTHER" id="PTHR38522:SF2">
    <property type="entry name" value="PLASMA MEMBRANE-ASSOCIATED CATION-BINDING PROTEIN 1"/>
    <property type="match status" value="1"/>
</dbReference>
<sequence length="174" mass="19414">MDLKNSDEHPKQQVAPPLAAAAEACKSFDESKEQINKEFEEKKSELQPKVLETYEASLEEIKVFENDGDNWKAKVLPKTAKAAAAEACKSFDESKTLVKEPKEAGLKKHFLQVHEFLEELVKIEFPGSKPVSEASSKYGPASVSGPIFFVFEKVSTFIVTEEKVEPPPEEYCSC</sequence>
<dbReference type="EMBL" id="OIVN01000591">
    <property type="protein sequence ID" value="SPC82616.1"/>
    <property type="molecule type" value="Genomic_DNA"/>
</dbReference>
<reference evidence="2" key="1">
    <citation type="submission" date="2018-02" db="EMBL/GenBank/DDBJ databases">
        <authorList>
            <person name="Cohen D.B."/>
            <person name="Kent A.D."/>
        </authorList>
    </citation>
    <scope>NUCLEOTIDE SEQUENCE</scope>
</reference>
<protein>
    <submittedName>
        <fullName evidence="2">Uncharacterized protein</fullName>
    </submittedName>
</protein>
<organism evidence="2">
    <name type="scientific">Fagus sylvatica</name>
    <name type="common">Beechnut</name>
    <dbReference type="NCBI Taxonomy" id="28930"/>
    <lineage>
        <taxon>Eukaryota</taxon>
        <taxon>Viridiplantae</taxon>
        <taxon>Streptophyta</taxon>
        <taxon>Embryophyta</taxon>
        <taxon>Tracheophyta</taxon>
        <taxon>Spermatophyta</taxon>
        <taxon>Magnoliopsida</taxon>
        <taxon>eudicotyledons</taxon>
        <taxon>Gunneridae</taxon>
        <taxon>Pentapetalae</taxon>
        <taxon>rosids</taxon>
        <taxon>fabids</taxon>
        <taxon>Fagales</taxon>
        <taxon>Fagaceae</taxon>
        <taxon>Fagus</taxon>
    </lineage>
</organism>
<evidence type="ECO:0000313" key="2">
    <source>
        <dbReference type="EMBL" id="SPC82616.1"/>
    </source>
</evidence>
<dbReference type="InterPro" id="IPR008469">
    <property type="entry name" value="DREPP"/>
</dbReference>
<gene>
    <name evidence="2" type="ORF">FSB_LOCUS10498</name>
</gene>
<dbReference type="GO" id="GO:0005886">
    <property type="term" value="C:plasma membrane"/>
    <property type="evidence" value="ECO:0007669"/>
    <property type="project" value="InterPro"/>
</dbReference>
<feature type="region of interest" description="Disordered" evidence="1">
    <location>
        <begin position="1"/>
        <end position="26"/>
    </location>
</feature>
<feature type="compositionally biased region" description="Low complexity" evidence="1">
    <location>
        <begin position="15"/>
        <end position="24"/>
    </location>
</feature>
<dbReference type="Pfam" id="PF05558">
    <property type="entry name" value="DREPP"/>
    <property type="match status" value="2"/>
</dbReference>
<dbReference type="AlphaFoldDB" id="A0A2N9EUZ1"/>
<feature type="compositionally biased region" description="Basic and acidic residues" evidence="1">
    <location>
        <begin position="1"/>
        <end position="11"/>
    </location>
</feature>
<evidence type="ECO:0000256" key="1">
    <source>
        <dbReference type="SAM" id="MobiDB-lite"/>
    </source>
</evidence>
<accession>A0A2N9EUZ1</accession>